<sequence length="564" mass="64472">MYLRRLVKTPAAIRLSCVLVSMQACRNPDNSVAILCSCILAGLLKFRQQRACPEILYLCLLIKIPTPILQSCVYVSLQACQNVDCSVAFQCFYSPPGKELSEILKMVLGLFFAAISFFYSIVKSIYNFFFGKVHINSTDFDEGWFGRGPRPKGYSADTKTIRPFRIHISDDVLTDLRDRLEKARYEPPLEGANFSYGFNSNYLQSVVKYWKTEYDWRKHEEQLNKYPHFKTQIEGIDVHFVHVKPTLPEGSQLQVLPILISHGWPGCFYEFYKMIPLLTTPRPDQDFVFEVVCPSIPGYGFSESPQQKGFNATAAARIFRNLMDRLGHTRFYVQGGDWGSFISTILSKHYPQRILGIHVNMLSAMPKSWDLVKAVLVAYFPSLVPPAEYKGFYPFLQRLKMILAESGYFHLQSTKPDTIGCALADSPVGLAAYILEKFSTWTDKENQTSLDGNLTKKFTLDELLTIIMIYWVNNNFTASARFYKENIGNTTPEKIPLRVPSGIAFFPNDILMIPRWLLSRSVINLVSYNVMPRGGHFAAFEEPQLMADDIWNFVSLVQKKNLNY</sequence>
<gene>
    <name evidence="6" type="ORF">LARSCL_LOCUS57</name>
</gene>
<dbReference type="PANTHER" id="PTHR21661">
    <property type="entry name" value="EPOXIDE HYDROLASE 1-RELATED"/>
    <property type="match status" value="1"/>
</dbReference>
<dbReference type="Gene3D" id="3.40.50.1820">
    <property type="entry name" value="alpha/beta hydrolase"/>
    <property type="match status" value="1"/>
</dbReference>
<comment type="similarity">
    <text evidence="1">Belongs to the peptidase S33 family.</text>
</comment>
<dbReference type="InterPro" id="IPR000639">
    <property type="entry name" value="Epox_hydrolase-like"/>
</dbReference>
<dbReference type="PANTHER" id="PTHR21661:SF35">
    <property type="entry name" value="EPOXIDE HYDROLASE"/>
    <property type="match status" value="1"/>
</dbReference>
<keyword evidence="4" id="KW-0812">Transmembrane</keyword>
<reference evidence="6 7" key="1">
    <citation type="submission" date="2024-04" db="EMBL/GenBank/DDBJ databases">
        <authorList>
            <person name="Rising A."/>
            <person name="Reimegard J."/>
            <person name="Sonavane S."/>
            <person name="Akerstrom W."/>
            <person name="Nylinder S."/>
            <person name="Hedman E."/>
            <person name="Kallberg Y."/>
        </authorList>
    </citation>
    <scope>NUCLEOTIDE SEQUENCE [LARGE SCALE GENOMIC DNA]</scope>
</reference>
<keyword evidence="2" id="KW-0058">Aromatic hydrocarbons catabolism</keyword>
<dbReference type="PRINTS" id="PR00412">
    <property type="entry name" value="EPOXHYDRLASE"/>
</dbReference>
<dbReference type="GO" id="GO:0097176">
    <property type="term" value="P:epoxide metabolic process"/>
    <property type="evidence" value="ECO:0007669"/>
    <property type="project" value="TreeGrafter"/>
</dbReference>
<keyword evidence="4" id="KW-1133">Transmembrane helix</keyword>
<protein>
    <recommendedName>
        <fullName evidence="5">Epoxide hydrolase N-terminal domain-containing protein</fullName>
    </recommendedName>
</protein>
<dbReference type="AlphaFoldDB" id="A0AAV1YPG9"/>
<evidence type="ECO:0000256" key="4">
    <source>
        <dbReference type="SAM" id="Phobius"/>
    </source>
</evidence>
<proteinExistence type="inferred from homology"/>
<accession>A0AAV1YPG9</accession>
<keyword evidence="7" id="KW-1185">Reference proteome</keyword>
<dbReference type="InterPro" id="IPR010497">
    <property type="entry name" value="Epoxide_hydro_N"/>
</dbReference>
<feature type="domain" description="Epoxide hydrolase N-terminal" evidence="5">
    <location>
        <begin position="161"/>
        <end position="271"/>
    </location>
</feature>
<comment type="caution">
    <text evidence="6">The sequence shown here is derived from an EMBL/GenBank/DDBJ whole genome shotgun (WGS) entry which is preliminary data.</text>
</comment>
<dbReference type="GO" id="GO:0004301">
    <property type="term" value="F:epoxide hydrolase activity"/>
    <property type="evidence" value="ECO:0007669"/>
    <property type="project" value="TreeGrafter"/>
</dbReference>
<organism evidence="6 7">
    <name type="scientific">Larinioides sclopetarius</name>
    <dbReference type="NCBI Taxonomy" id="280406"/>
    <lineage>
        <taxon>Eukaryota</taxon>
        <taxon>Metazoa</taxon>
        <taxon>Ecdysozoa</taxon>
        <taxon>Arthropoda</taxon>
        <taxon>Chelicerata</taxon>
        <taxon>Arachnida</taxon>
        <taxon>Araneae</taxon>
        <taxon>Araneomorphae</taxon>
        <taxon>Entelegynae</taxon>
        <taxon>Araneoidea</taxon>
        <taxon>Araneidae</taxon>
        <taxon>Larinioides</taxon>
    </lineage>
</organism>
<evidence type="ECO:0000256" key="1">
    <source>
        <dbReference type="ARBA" id="ARBA00010088"/>
    </source>
</evidence>
<keyword evidence="3" id="KW-0378">Hydrolase</keyword>
<evidence type="ECO:0000313" key="7">
    <source>
        <dbReference type="Proteomes" id="UP001497382"/>
    </source>
</evidence>
<evidence type="ECO:0000256" key="2">
    <source>
        <dbReference type="ARBA" id="ARBA00022797"/>
    </source>
</evidence>
<keyword evidence="4" id="KW-0472">Membrane</keyword>
<name>A0AAV1YPG9_9ARAC</name>
<evidence type="ECO:0000259" key="5">
    <source>
        <dbReference type="Pfam" id="PF06441"/>
    </source>
</evidence>
<evidence type="ECO:0000256" key="3">
    <source>
        <dbReference type="ARBA" id="ARBA00022801"/>
    </source>
</evidence>
<dbReference type="InterPro" id="IPR029058">
    <property type="entry name" value="AB_hydrolase_fold"/>
</dbReference>
<dbReference type="EMBL" id="CAXIEN010000001">
    <property type="protein sequence ID" value="CAL1260815.1"/>
    <property type="molecule type" value="Genomic_DNA"/>
</dbReference>
<feature type="transmembrane region" description="Helical" evidence="4">
    <location>
        <begin position="103"/>
        <end position="122"/>
    </location>
</feature>
<evidence type="ECO:0000313" key="6">
    <source>
        <dbReference type="EMBL" id="CAL1260815.1"/>
    </source>
</evidence>
<dbReference type="SUPFAM" id="SSF53474">
    <property type="entry name" value="alpha/beta-Hydrolases"/>
    <property type="match status" value="1"/>
</dbReference>
<dbReference type="Proteomes" id="UP001497382">
    <property type="component" value="Unassembled WGS sequence"/>
</dbReference>
<dbReference type="Pfam" id="PF06441">
    <property type="entry name" value="EHN"/>
    <property type="match status" value="1"/>
</dbReference>
<dbReference type="PROSITE" id="PS51257">
    <property type="entry name" value="PROKAR_LIPOPROTEIN"/>
    <property type="match status" value="1"/>
</dbReference>